<dbReference type="PROSITE" id="PS00134">
    <property type="entry name" value="TRYPSIN_HIS"/>
    <property type="match status" value="1"/>
</dbReference>
<dbReference type="InterPro" id="IPR001314">
    <property type="entry name" value="Peptidase_S1A"/>
</dbReference>
<dbReference type="Pfam" id="PF00089">
    <property type="entry name" value="Trypsin"/>
    <property type="match status" value="1"/>
</dbReference>
<dbReference type="InterPro" id="IPR009003">
    <property type="entry name" value="Peptidase_S1_PA"/>
</dbReference>
<dbReference type="PRINTS" id="PR00722">
    <property type="entry name" value="CHYMOTRYPSIN"/>
</dbReference>
<dbReference type="InterPro" id="IPR018114">
    <property type="entry name" value="TRYPSIN_HIS"/>
</dbReference>
<evidence type="ECO:0000259" key="5">
    <source>
        <dbReference type="PROSITE" id="PS50240"/>
    </source>
</evidence>
<name>A0A0C2K2L1_9VIBR</name>
<dbReference type="PANTHER" id="PTHR24276:SF98">
    <property type="entry name" value="FI18310P1-RELATED"/>
    <property type="match status" value="1"/>
</dbReference>
<dbReference type="InterPro" id="IPR001254">
    <property type="entry name" value="Trypsin_dom"/>
</dbReference>
<dbReference type="InterPro" id="IPR050430">
    <property type="entry name" value="Peptidase_S1"/>
</dbReference>
<dbReference type="EMBL" id="JTKH01000024">
    <property type="protein sequence ID" value="KII76198.1"/>
    <property type="molecule type" value="Genomic_DNA"/>
</dbReference>
<organism evidence="6 7">
    <name type="scientific">Vibrio renipiscarius</name>
    <dbReference type="NCBI Taxonomy" id="1461322"/>
    <lineage>
        <taxon>Bacteria</taxon>
        <taxon>Pseudomonadati</taxon>
        <taxon>Pseudomonadota</taxon>
        <taxon>Gammaproteobacteria</taxon>
        <taxon>Vibrionales</taxon>
        <taxon>Vibrionaceae</taxon>
        <taxon>Vibrio</taxon>
    </lineage>
</organism>
<comment type="similarity">
    <text evidence="1">Belongs to the peptidase S1 family.</text>
</comment>
<evidence type="ECO:0000256" key="3">
    <source>
        <dbReference type="RuleBase" id="RU363034"/>
    </source>
</evidence>
<dbReference type="SUPFAM" id="SSF50494">
    <property type="entry name" value="Trypsin-like serine proteases"/>
    <property type="match status" value="1"/>
</dbReference>
<dbReference type="CDD" id="cd00190">
    <property type="entry name" value="Tryp_SPc"/>
    <property type="match status" value="1"/>
</dbReference>
<accession>A0A0C2NQ14</accession>
<dbReference type="Proteomes" id="UP000031672">
    <property type="component" value="Unassembled WGS sequence"/>
</dbReference>
<dbReference type="PANTHER" id="PTHR24276">
    <property type="entry name" value="POLYSERASE-RELATED"/>
    <property type="match status" value="1"/>
</dbReference>
<evidence type="ECO:0000313" key="7">
    <source>
        <dbReference type="Proteomes" id="UP000031672"/>
    </source>
</evidence>
<accession>A0A0C2K2L1</accession>
<dbReference type="PROSITE" id="PS50240">
    <property type="entry name" value="TRYPSIN_DOM"/>
    <property type="match status" value="1"/>
</dbReference>
<feature type="signal peptide" evidence="4">
    <location>
        <begin position="1"/>
        <end position="18"/>
    </location>
</feature>
<reference evidence="6 7" key="1">
    <citation type="submission" date="2014-11" db="EMBL/GenBank/DDBJ databases">
        <title>Draft Genome Sequence of Vibrio piscirenalis strains CECT 8603T and CECT 8604, two marine Gammaproteobacterium isolated from cultured gilthead sea bream (Sparus aurata).</title>
        <authorList>
            <person name="Arahal D.R."/>
            <person name="Rodrigo-Torres L."/>
            <person name="Lucena T."/>
            <person name="Pujalte M.J."/>
        </authorList>
    </citation>
    <scope>NUCLEOTIDE SEQUENCE [LARGE SCALE GENOMIC DNA]</scope>
    <source>
        <strain evidence="6 7">DCR 1-4-2</strain>
    </source>
</reference>
<dbReference type="GO" id="GO:0006508">
    <property type="term" value="P:proteolysis"/>
    <property type="evidence" value="ECO:0007669"/>
    <property type="project" value="UniProtKB-KW"/>
</dbReference>
<keyword evidence="3" id="KW-0378">Hydrolase</keyword>
<evidence type="ECO:0000313" key="6">
    <source>
        <dbReference type="EMBL" id="KII76198.1"/>
    </source>
</evidence>
<feature type="chain" id="PRO_5009758685" description="Peptidase S1 domain-containing protein" evidence="4">
    <location>
        <begin position="19"/>
        <end position="350"/>
    </location>
</feature>
<keyword evidence="3" id="KW-0720">Serine protease</keyword>
<dbReference type="Gene3D" id="2.40.10.10">
    <property type="entry name" value="Trypsin-like serine proteases"/>
    <property type="match status" value="1"/>
</dbReference>
<dbReference type="PROSITE" id="PS00135">
    <property type="entry name" value="TRYPSIN_SER"/>
    <property type="match status" value="1"/>
</dbReference>
<dbReference type="GO" id="GO:0004252">
    <property type="term" value="F:serine-type endopeptidase activity"/>
    <property type="evidence" value="ECO:0007669"/>
    <property type="project" value="InterPro"/>
</dbReference>
<keyword evidence="4" id="KW-0732">Signal</keyword>
<gene>
    <name evidence="6" type="ORF">OJ16_15405</name>
</gene>
<dbReference type="STRING" id="1461322.OJ16_15405"/>
<evidence type="ECO:0000256" key="4">
    <source>
        <dbReference type="SAM" id="SignalP"/>
    </source>
</evidence>
<dbReference type="SMART" id="SM00020">
    <property type="entry name" value="Tryp_SPc"/>
    <property type="match status" value="1"/>
</dbReference>
<protein>
    <recommendedName>
        <fullName evidence="5">Peptidase S1 domain-containing protein</fullName>
    </recommendedName>
</protein>
<sequence>MRKLILSGSLLMSVCAHSLEVSPYIINGTDVVIADYPNVASLFYEDENGNYTRSFCGATVINDRYVLTAAHCIAENEDLDKITVVSQLVDETDYASVAPQRVSEYFFPSTFVNSASALWPDDIAILKLESDLGTGDLIGQLNLDSSGDLASNDTYKIVGHGLIYDASSGQYINENNLLEATLTPLTLSQCKTAWGDNFTAKQYCFDGTLPNGILQNSPCDGDSGGPVYQFTASGYVQIGITSFGLAQCGDPALSTEVTSGFTNVAAYEEWITTVLNGEVTPVYQVVLEDGERVVIDRRSNNSEDIVPAESGGSGANLSIAALLGLLIVFHLRHSKRLRNRYLSNLACSQN</sequence>
<keyword evidence="3" id="KW-0645">Protease</keyword>
<dbReference type="AlphaFoldDB" id="A0A0C2K2L1"/>
<dbReference type="RefSeq" id="WP_040992136.1">
    <property type="nucleotide sequence ID" value="NZ_JTKH01000024.1"/>
</dbReference>
<comment type="caution">
    <text evidence="6">The sequence shown here is derived from an EMBL/GenBank/DDBJ whole genome shotgun (WGS) entry which is preliminary data.</text>
</comment>
<dbReference type="OrthoDB" id="9813836at2"/>
<feature type="domain" description="Peptidase S1" evidence="5">
    <location>
        <begin position="25"/>
        <end position="276"/>
    </location>
</feature>
<dbReference type="InterPro" id="IPR043504">
    <property type="entry name" value="Peptidase_S1_PA_chymotrypsin"/>
</dbReference>
<evidence type="ECO:0000256" key="1">
    <source>
        <dbReference type="ARBA" id="ARBA00007664"/>
    </source>
</evidence>
<keyword evidence="7" id="KW-1185">Reference proteome</keyword>
<keyword evidence="2" id="KW-1015">Disulfide bond</keyword>
<evidence type="ECO:0000256" key="2">
    <source>
        <dbReference type="ARBA" id="ARBA00023157"/>
    </source>
</evidence>
<proteinExistence type="inferred from homology"/>
<dbReference type="InterPro" id="IPR033116">
    <property type="entry name" value="TRYPSIN_SER"/>
</dbReference>